<accession>A0A8J5GY17</accession>
<reference evidence="5 6" key="1">
    <citation type="submission" date="2020-08" db="EMBL/GenBank/DDBJ databases">
        <title>Plant Genome Project.</title>
        <authorList>
            <person name="Zhang R.-G."/>
        </authorList>
    </citation>
    <scope>NUCLEOTIDE SEQUENCE [LARGE SCALE GENOMIC DNA]</scope>
    <source>
        <tissue evidence="5">Rhizome</tissue>
    </source>
</reference>
<dbReference type="InterPro" id="IPR000225">
    <property type="entry name" value="Armadillo"/>
</dbReference>
<evidence type="ECO:0000256" key="3">
    <source>
        <dbReference type="SAM" id="MobiDB-lite"/>
    </source>
</evidence>
<evidence type="ECO:0000259" key="4">
    <source>
        <dbReference type="Pfam" id="PF25598"/>
    </source>
</evidence>
<sequence length="471" mass="50408">MDQSFTDSSGAFSDCPSDRSGEFSPAEPSTSSSSAGAGLHRLLVSSTASCSDDVVRDLISEIESTTAASETQRRAAMELRLLAKHSPENRLRIAEAGAIGPLVALMSHPDSQLQEQGVTAILNLSLCEENKGRIADAGAIRPLVRALRSGTPVARENAACTFFRLAQMDELRAAIGRSGAIPPLVALLESGGIRGKKDAATALFELLSSRENKVRAVEAGIARTLLDLIADSESGMVDKAAYVLHSVVEVAEGRAAAVEEDGVPVLVELMEAGTPRQKEIAVRSLYEICSESAAYRKKVVHEGAIPALISISQSKTNKAKKKVGGGTLTTPHPFPAAPTPLRYLLLHRSPCLLIYLLHLLIVPLFKLGGGVDSAPQANKQPAAAAAAEMNICREPDHPCEITVSGCGYIFTDRNWKMKLTVPDWMDAMAFCPRRIQLESSIASLCRDPLVSDDMPFFLPLYMPSFSFVSPT</sequence>
<dbReference type="SUPFAM" id="SSF48371">
    <property type="entry name" value="ARM repeat"/>
    <property type="match status" value="1"/>
</dbReference>
<feature type="repeat" description="ARM" evidence="2">
    <location>
        <begin position="97"/>
        <end position="139"/>
    </location>
</feature>
<evidence type="ECO:0000313" key="5">
    <source>
        <dbReference type="EMBL" id="KAG6513943.1"/>
    </source>
</evidence>
<dbReference type="FunFam" id="1.25.10.10:FF:000521">
    <property type="entry name" value="ARM repeat superfamily protein"/>
    <property type="match status" value="1"/>
</dbReference>
<comment type="caution">
    <text evidence="5">The sequence shown here is derived from an EMBL/GenBank/DDBJ whole genome shotgun (WGS) entry which is preliminary data.</text>
</comment>
<dbReference type="InterPro" id="IPR016024">
    <property type="entry name" value="ARM-type_fold"/>
</dbReference>
<protein>
    <recommendedName>
        <fullName evidence="4">U-box domain-containing protein</fullName>
    </recommendedName>
</protein>
<dbReference type="PANTHER" id="PTHR23315:SF346">
    <property type="entry name" value="(WILD MALAYSIAN BANANA) HYPOTHETICAL PROTEIN"/>
    <property type="match status" value="1"/>
</dbReference>
<dbReference type="EMBL" id="JACMSC010000007">
    <property type="protein sequence ID" value="KAG6513943.1"/>
    <property type="molecule type" value="Genomic_DNA"/>
</dbReference>
<dbReference type="InterPro" id="IPR011989">
    <property type="entry name" value="ARM-like"/>
</dbReference>
<feature type="compositionally biased region" description="Low complexity" evidence="3">
    <location>
        <begin position="24"/>
        <end position="36"/>
    </location>
</feature>
<organism evidence="5 6">
    <name type="scientific">Zingiber officinale</name>
    <name type="common">Ginger</name>
    <name type="synonym">Amomum zingiber</name>
    <dbReference type="NCBI Taxonomy" id="94328"/>
    <lineage>
        <taxon>Eukaryota</taxon>
        <taxon>Viridiplantae</taxon>
        <taxon>Streptophyta</taxon>
        <taxon>Embryophyta</taxon>
        <taxon>Tracheophyta</taxon>
        <taxon>Spermatophyta</taxon>
        <taxon>Magnoliopsida</taxon>
        <taxon>Liliopsida</taxon>
        <taxon>Zingiberales</taxon>
        <taxon>Zingiberaceae</taxon>
        <taxon>Zingiber</taxon>
    </lineage>
</organism>
<dbReference type="SMART" id="SM00185">
    <property type="entry name" value="ARM"/>
    <property type="match status" value="5"/>
</dbReference>
<dbReference type="Proteomes" id="UP000734854">
    <property type="component" value="Unassembled WGS sequence"/>
</dbReference>
<gene>
    <name evidence="5" type="ORF">ZIOFF_024280</name>
</gene>
<dbReference type="PANTHER" id="PTHR23315">
    <property type="entry name" value="U BOX DOMAIN-CONTAINING"/>
    <property type="match status" value="1"/>
</dbReference>
<keyword evidence="1" id="KW-0833">Ubl conjugation pathway</keyword>
<evidence type="ECO:0000313" key="6">
    <source>
        <dbReference type="Proteomes" id="UP000734854"/>
    </source>
</evidence>
<evidence type="ECO:0000256" key="1">
    <source>
        <dbReference type="ARBA" id="ARBA00022786"/>
    </source>
</evidence>
<evidence type="ECO:0000256" key="2">
    <source>
        <dbReference type="PROSITE-ProRule" id="PRU00259"/>
    </source>
</evidence>
<feature type="region of interest" description="Disordered" evidence="3">
    <location>
        <begin position="1"/>
        <end position="36"/>
    </location>
</feature>
<dbReference type="PROSITE" id="PS50176">
    <property type="entry name" value="ARM_REPEAT"/>
    <property type="match status" value="1"/>
</dbReference>
<dbReference type="Gene3D" id="1.25.10.10">
    <property type="entry name" value="Leucine-rich Repeat Variant"/>
    <property type="match status" value="2"/>
</dbReference>
<dbReference type="Pfam" id="PF25598">
    <property type="entry name" value="ARM_PUB"/>
    <property type="match status" value="1"/>
</dbReference>
<dbReference type="AlphaFoldDB" id="A0A8J5GY17"/>
<keyword evidence="6" id="KW-1185">Reference proteome</keyword>
<feature type="compositionally biased region" description="Polar residues" evidence="3">
    <location>
        <begin position="1"/>
        <end position="11"/>
    </location>
</feature>
<proteinExistence type="predicted"/>
<name>A0A8J5GY17_ZINOF</name>
<dbReference type="InterPro" id="IPR058678">
    <property type="entry name" value="ARM_PUB"/>
</dbReference>
<feature type="domain" description="U-box" evidence="4">
    <location>
        <begin position="55"/>
        <end position="322"/>
    </location>
</feature>